<dbReference type="GO" id="GO:0043190">
    <property type="term" value="C:ATP-binding cassette (ABC) transporter complex"/>
    <property type="evidence" value="ECO:0007669"/>
    <property type="project" value="InterPro"/>
</dbReference>
<evidence type="ECO:0000256" key="7">
    <source>
        <dbReference type="ARBA" id="ARBA00023136"/>
    </source>
</evidence>
<evidence type="ECO:0000259" key="9">
    <source>
        <dbReference type="PROSITE" id="PS50928"/>
    </source>
</evidence>
<feature type="transmembrane region" description="Helical" evidence="8">
    <location>
        <begin position="252"/>
        <end position="273"/>
    </location>
</feature>
<evidence type="ECO:0000313" key="11">
    <source>
        <dbReference type="EMBL" id="RKN27895.1"/>
    </source>
</evidence>
<dbReference type="Proteomes" id="UP000275024">
    <property type="component" value="Unassembled WGS sequence"/>
</dbReference>
<dbReference type="EMBL" id="RBDX01000001">
    <property type="protein sequence ID" value="RKN12895.1"/>
    <property type="molecule type" value="Genomic_DNA"/>
</dbReference>
<evidence type="ECO:0000256" key="1">
    <source>
        <dbReference type="ARBA" id="ARBA00004651"/>
    </source>
</evidence>
<dbReference type="PANTHER" id="PTHR30614:SF0">
    <property type="entry name" value="L-CYSTINE TRANSPORT SYSTEM PERMEASE PROTEIN TCYL"/>
    <property type="match status" value="1"/>
</dbReference>
<sequence>MSPDDFAKAVAAERAAGVIPVRHTGRVVLGALAALATVLATASVARNPSFQWGTVGDYLFSSRIIDGLILTIWLTALSVALSFLIGTVLAVMRLSANPVLQAISWAYTWFFRSVPLLVQLLFWFNIGYLYPRLSFGIPFGPAWFSFETSELISSAAVAVIGLTIHESAYAAEIIRGGILSVDTGQLEAAEALGMHPRRVLGRIVLPQAMRVILPPAGSLLISTLKSTSMVSVIAVTDLLYAAQLIYNQNFLVIPLLMVATLWYLIMTSLLSIAQHFVEKRYARGFARTSGRGPARVPKPDSL</sequence>
<gene>
    <name evidence="11" type="ORF">D7318_02700</name>
    <name evidence="10" type="ORF">D7319_00190</name>
</gene>
<dbReference type="InterPro" id="IPR000515">
    <property type="entry name" value="MetI-like"/>
</dbReference>
<accession>A0A3A9WIT9</accession>
<feature type="transmembrane region" description="Helical" evidence="8">
    <location>
        <begin position="228"/>
        <end position="246"/>
    </location>
</feature>
<dbReference type="Gene3D" id="1.10.3720.10">
    <property type="entry name" value="MetI-like"/>
    <property type="match status" value="1"/>
</dbReference>
<keyword evidence="12" id="KW-1185">Reference proteome</keyword>
<feature type="domain" description="ABC transmembrane type-1" evidence="9">
    <location>
        <begin position="68"/>
        <end position="274"/>
    </location>
</feature>
<evidence type="ECO:0000313" key="10">
    <source>
        <dbReference type="EMBL" id="RKN12895.1"/>
    </source>
</evidence>
<keyword evidence="3" id="KW-1003">Cell membrane</keyword>
<dbReference type="InterPro" id="IPR010065">
    <property type="entry name" value="AA_ABC_transptr_permease_3TM"/>
</dbReference>
<dbReference type="GO" id="GO:0006865">
    <property type="term" value="P:amino acid transport"/>
    <property type="evidence" value="ECO:0007669"/>
    <property type="project" value="UniProtKB-KW"/>
</dbReference>
<dbReference type="PROSITE" id="PS50928">
    <property type="entry name" value="ABC_TM1"/>
    <property type="match status" value="1"/>
</dbReference>
<name>A0A3A9WIT9_9ACTN</name>
<dbReference type="EMBL" id="RBDY01000001">
    <property type="protein sequence ID" value="RKN27895.1"/>
    <property type="molecule type" value="Genomic_DNA"/>
</dbReference>
<evidence type="ECO:0000313" key="13">
    <source>
        <dbReference type="Proteomes" id="UP000275024"/>
    </source>
</evidence>
<keyword evidence="5" id="KW-0029">Amino-acid transport</keyword>
<evidence type="ECO:0000256" key="6">
    <source>
        <dbReference type="ARBA" id="ARBA00022989"/>
    </source>
</evidence>
<evidence type="ECO:0000256" key="8">
    <source>
        <dbReference type="RuleBase" id="RU363032"/>
    </source>
</evidence>
<dbReference type="SUPFAM" id="SSF161098">
    <property type="entry name" value="MetI-like"/>
    <property type="match status" value="1"/>
</dbReference>
<evidence type="ECO:0000256" key="3">
    <source>
        <dbReference type="ARBA" id="ARBA00022475"/>
    </source>
</evidence>
<keyword evidence="2 8" id="KW-0813">Transport</keyword>
<dbReference type="Proteomes" id="UP000268652">
    <property type="component" value="Unassembled WGS sequence"/>
</dbReference>
<feature type="transmembrane region" description="Helical" evidence="8">
    <location>
        <begin position="67"/>
        <end position="89"/>
    </location>
</feature>
<dbReference type="OrthoDB" id="92598at2"/>
<protein>
    <submittedName>
        <fullName evidence="10">Amino acid ABC transporter permease</fullName>
    </submittedName>
</protein>
<keyword evidence="4 8" id="KW-0812">Transmembrane</keyword>
<dbReference type="PANTHER" id="PTHR30614">
    <property type="entry name" value="MEMBRANE COMPONENT OF AMINO ACID ABC TRANSPORTER"/>
    <property type="match status" value="1"/>
</dbReference>
<dbReference type="GO" id="GO:0022857">
    <property type="term" value="F:transmembrane transporter activity"/>
    <property type="evidence" value="ECO:0007669"/>
    <property type="project" value="InterPro"/>
</dbReference>
<dbReference type="NCBIfam" id="TIGR01726">
    <property type="entry name" value="HEQRo_perm_3TM"/>
    <property type="match status" value="1"/>
</dbReference>
<comment type="caution">
    <text evidence="10">The sequence shown here is derived from an EMBL/GenBank/DDBJ whole genome shotgun (WGS) entry which is preliminary data.</text>
</comment>
<keyword evidence="6 8" id="KW-1133">Transmembrane helix</keyword>
<organism evidence="10 13">
    <name type="scientific">Streptomyces radicis</name>
    <dbReference type="NCBI Taxonomy" id="1750517"/>
    <lineage>
        <taxon>Bacteria</taxon>
        <taxon>Bacillati</taxon>
        <taxon>Actinomycetota</taxon>
        <taxon>Actinomycetes</taxon>
        <taxon>Kitasatosporales</taxon>
        <taxon>Streptomycetaceae</taxon>
        <taxon>Streptomyces</taxon>
    </lineage>
</organism>
<dbReference type="Pfam" id="PF00528">
    <property type="entry name" value="BPD_transp_1"/>
    <property type="match status" value="1"/>
</dbReference>
<evidence type="ECO:0000313" key="12">
    <source>
        <dbReference type="Proteomes" id="UP000268652"/>
    </source>
</evidence>
<comment type="similarity">
    <text evidence="8">Belongs to the binding-protein-dependent transport system permease family.</text>
</comment>
<dbReference type="InterPro" id="IPR035906">
    <property type="entry name" value="MetI-like_sf"/>
</dbReference>
<dbReference type="FunFam" id="1.10.3720.10:FF:000006">
    <property type="entry name" value="Glutamate/aspartate ABC transporter, permease protein GltK"/>
    <property type="match status" value="1"/>
</dbReference>
<evidence type="ECO:0000256" key="4">
    <source>
        <dbReference type="ARBA" id="ARBA00022692"/>
    </source>
</evidence>
<evidence type="ECO:0000256" key="5">
    <source>
        <dbReference type="ARBA" id="ARBA00022970"/>
    </source>
</evidence>
<keyword evidence="7 8" id="KW-0472">Membrane</keyword>
<dbReference type="CDD" id="cd06261">
    <property type="entry name" value="TM_PBP2"/>
    <property type="match status" value="1"/>
</dbReference>
<feature type="transmembrane region" description="Helical" evidence="8">
    <location>
        <begin position="27"/>
        <end position="46"/>
    </location>
</feature>
<reference evidence="12 13" key="1">
    <citation type="submission" date="2018-09" db="EMBL/GenBank/DDBJ databases">
        <title>Streptomyces sp. nov. DS1-2, an endophytic actinomycete isolated from roots of Dendrobium scabrilingue.</title>
        <authorList>
            <person name="Kuncharoen N."/>
            <person name="Kudo T."/>
            <person name="Ohkuma M."/>
            <person name="Yuki M."/>
            <person name="Tanasupawat S."/>
        </authorList>
    </citation>
    <scope>NUCLEOTIDE SEQUENCE [LARGE SCALE GENOMIC DNA]</scope>
    <source>
        <strain evidence="10 13">AZ1-7</strain>
        <strain evidence="11 12">DS1-2</strain>
    </source>
</reference>
<dbReference type="InterPro" id="IPR043429">
    <property type="entry name" value="ArtM/GltK/GlnP/TcyL/YhdX-like"/>
</dbReference>
<evidence type="ECO:0000256" key="2">
    <source>
        <dbReference type="ARBA" id="ARBA00022448"/>
    </source>
</evidence>
<comment type="subcellular location">
    <subcellularLocation>
        <location evidence="1 8">Cell membrane</location>
        <topology evidence="1 8">Multi-pass membrane protein</topology>
    </subcellularLocation>
</comment>
<feature type="transmembrane region" description="Helical" evidence="8">
    <location>
        <begin position="109"/>
        <end position="130"/>
    </location>
</feature>
<dbReference type="AlphaFoldDB" id="A0A3A9WIT9"/>
<proteinExistence type="inferred from homology"/>